<dbReference type="PANTHER" id="PTHR18919:SF107">
    <property type="entry name" value="ACETYL-COA ACETYLTRANSFERASE, CYTOSOLIC"/>
    <property type="match status" value="1"/>
</dbReference>
<dbReference type="InterPro" id="IPR020610">
    <property type="entry name" value="Thiolase_AS"/>
</dbReference>
<dbReference type="PANTHER" id="PTHR18919">
    <property type="entry name" value="ACETYL-COA C-ACYLTRANSFERASE"/>
    <property type="match status" value="1"/>
</dbReference>
<keyword evidence="4" id="KW-0012">Acyltransferase</keyword>
<evidence type="ECO:0000256" key="3">
    <source>
        <dbReference type="ARBA" id="ARBA00022679"/>
    </source>
</evidence>
<protein>
    <recommendedName>
        <fullName evidence="2">acetyl-CoA C-acetyltransferase</fullName>
        <ecNumber evidence="2">2.3.1.9</ecNumber>
    </recommendedName>
</protein>
<sequence length="60" mass="5785">MECPLGLGAGHALGASGARILGTLARVLVARGERYGVAAICIGVGQALAVVLENVIGGAA</sequence>
<comment type="similarity">
    <text evidence="1">Belongs to the thiolase-like superfamily. Thiolase family.</text>
</comment>
<evidence type="ECO:0000259" key="5">
    <source>
        <dbReference type="Pfam" id="PF02803"/>
    </source>
</evidence>
<dbReference type="Pfam" id="PF02803">
    <property type="entry name" value="Thiolase_C"/>
    <property type="match status" value="1"/>
</dbReference>
<dbReference type="EC" id="2.3.1.9" evidence="2"/>
<name>A0A1I3WST4_9ACTN</name>
<dbReference type="PROSITE" id="PS00099">
    <property type="entry name" value="THIOLASE_3"/>
    <property type="match status" value="1"/>
</dbReference>
<dbReference type="AlphaFoldDB" id="A0A1I3WST4"/>
<keyword evidence="3" id="KW-0808">Transferase</keyword>
<dbReference type="Proteomes" id="UP000199111">
    <property type="component" value="Unassembled WGS sequence"/>
</dbReference>
<evidence type="ECO:0000313" key="6">
    <source>
        <dbReference type="EMBL" id="SFK10253.1"/>
    </source>
</evidence>
<dbReference type="InterPro" id="IPR020617">
    <property type="entry name" value="Thiolase_C"/>
</dbReference>
<proteinExistence type="inferred from homology"/>
<dbReference type="SUPFAM" id="SSF53901">
    <property type="entry name" value="Thiolase-like"/>
    <property type="match status" value="1"/>
</dbReference>
<reference evidence="7" key="1">
    <citation type="submission" date="2016-10" db="EMBL/GenBank/DDBJ databases">
        <authorList>
            <person name="Varghese N."/>
            <person name="Submissions S."/>
        </authorList>
    </citation>
    <scope>NUCLEOTIDE SEQUENCE [LARGE SCALE GENOMIC DNA]</scope>
    <source>
        <strain evidence="7">CGMCC 4.2126</strain>
    </source>
</reference>
<dbReference type="InterPro" id="IPR016039">
    <property type="entry name" value="Thiolase-like"/>
</dbReference>
<accession>A0A1I3WST4</accession>
<keyword evidence="7" id="KW-1185">Reference proteome</keyword>
<dbReference type="Gene3D" id="3.40.47.10">
    <property type="match status" value="1"/>
</dbReference>
<dbReference type="EMBL" id="FOQY01000017">
    <property type="protein sequence ID" value="SFK10253.1"/>
    <property type="molecule type" value="Genomic_DNA"/>
</dbReference>
<organism evidence="6 7">
    <name type="scientific">Streptosporangium canum</name>
    <dbReference type="NCBI Taxonomy" id="324952"/>
    <lineage>
        <taxon>Bacteria</taxon>
        <taxon>Bacillati</taxon>
        <taxon>Actinomycetota</taxon>
        <taxon>Actinomycetes</taxon>
        <taxon>Streptosporangiales</taxon>
        <taxon>Streptosporangiaceae</taxon>
        <taxon>Streptosporangium</taxon>
    </lineage>
</organism>
<feature type="domain" description="Thiolase C-terminal" evidence="5">
    <location>
        <begin position="9"/>
        <end position="53"/>
    </location>
</feature>
<evidence type="ECO:0000256" key="1">
    <source>
        <dbReference type="ARBA" id="ARBA00010982"/>
    </source>
</evidence>
<evidence type="ECO:0000256" key="4">
    <source>
        <dbReference type="ARBA" id="ARBA00023315"/>
    </source>
</evidence>
<evidence type="ECO:0000256" key="2">
    <source>
        <dbReference type="ARBA" id="ARBA00012705"/>
    </source>
</evidence>
<evidence type="ECO:0000313" key="7">
    <source>
        <dbReference type="Proteomes" id="UP000199111"/>
    </source>
</evidence>
<dbReference type="GO" id="GO:0003985">
    <property type="term" value="F:acetyl-CoA C-acetyltransferase activity"/>
    <property type="evidence" value="ECO:0007669"/>
    <property type="project" value="UniProtKB-EC"/>
</dbReference>
<gene>
    <name evidence="6" type="ORF">SAMN05216275_117103</name>
</gene>